<evidence type="ECO:0000313" key="8">
    <source>
        <dbReference type="Proteomes" id="UP000201613"/>
    </source>
</evidence>
<evidence type="ECO:0000259" key="6">
    <source>
        <dbReference type="PROSITE" id="PS50035"/>
    </source>
</evidence>
<proteinExistence type="predicted"/>
<evidence type="ECO:0000256" key="5">
    <source>
        <dbReference type="ARBA" id="ARBA00029594"/>
    </source>
</evidence>
<evidence type="ECO:0000313" key="7">
    <source>
        <dbReference type="EMBL" id="SMY09984.1"/>
    </source>
</evidence>
<dbReference type="AlphaFoldDB" id="A0A238LKR5"/>
<keyword evidence="8" id="KW-1185">Reference proteome</keyword>
<evidence type="ECO:0000256" key="2">
    <source>
        <dbReference type="ARBA" id="ARBA00004613"/>
    </source>
</evidence>
<dbReference type="CDD" id="cd09105">
    <property type="entry name" value="PLDc_vPLD1_2_like_2"/>
    <property type="match status" value="1"/>
</dbReference>
<dbReference type="GO" id="GO:0005576">
    <property type="term" value="C:extracellular region"/>
    <property type="evidence" value="ECO:0007669"/>
    <property type="project" value="UniProtKB-SubCell"/>
</dbReference>
<gene>
    <name evidence="7" type="ORF">LOM8899_04158</name>
</gene>
<sequence length="552" mass="61169">MKVTGQSTDLARNLHPEKVSNEMRRTVAGGSVASRETVKSDGLDHLEILVNASEAYPRLEQLFLGAQSNISMGFRLFDLRTKLRSASARATGERWCDLFVHTLNRGVPIKLVLSDFDPVMAHDMHEQSWQFMAIACGINELTAPGAARLTVRCVMHPARGGIVPRLAFAAKTRKELSRIVKSLNDDPDPEGRLRASPGLRGLLHVINGKVCAKKWALPQLQPVTLHHKMAVFDNATTYIGGLDLNERRFDDEKHQQPAQDTWHDLQLITRDLDVAASASAYLDDLSDVIDRKAEVNGLAQPFLATLSRRRRQNIFHLAPETVCSTIAEQHLSRIKTAKNLIYLETQYFRDRDIVRALASAARREPGLHLIVLLPAAPEALAFSDEASLDGRFGEYLQARAIRRVRRAFGERFLAVSPVQPRRPSAEDVATERATLASAPIIYVHSKVAIFDDNAAIVSSANLNGRSMNWDAEAGLLLTSTSQVLALKAKVFGRWLGDEIDRPEAADFEVWRRRAVENVAKAPEKRSGFIVPYDLDAAKKAGVPLPGAPEEMV</sequence>
<feature type="domain" description="PLD phosphodiesterase" evidence="6">
    <location>
        <begin position="221"/>
        <end position="248"/>
    </location>
</feature>
<dbReference type="EMBL" id="FXZK01000015">
    <property type="protein sequence ID" value="SMY09984.1"/>
    <property type="molecule type" value="Genomic_DNA"/>
</dbReference>
<reference evidence="7 8" key="1">
    <citation type="submission" date="2017-05" db="EMBL/GenBank/DDBJ databases">
        <authorList>
            <person name="Song R."/>
            <person name="Chenine A.L."/>
            <person name="Ruprecht R.M."/>
        </authorList>
    </citation>
    <scope>NUCLEOTIDE SEQUENCE [LARGE SCALE GENOMIC DNA]</scope>
    <source>
        <strain evidence="7 8">CECT 8899</strain>
    </source>
</reference>
<evidence type="ECO:0000256" key="4">
    <source>
        <dbReference type="ARBA" id="ARBA00022525"/>
    </source>
</evidence>
<dbReference type="PANTHER" id="PTHR21248">
    <property type="entry name" value="CARDIOLIPIN SYNTHASE"/>
    <property type="match status" value="1"/>
</dbReference>
<dbReference type="RefSeq" id="WP_168770618.1">
    <property type="nucleotide sequence ID" value="NZ_FXZK01000015.1"/>
</dbReference>
<protein>
    <recommendedName>
        <fullName evidence="3">Phospholipase D</fullName>
    </recommendedName>
    <alternativeName>
        <fullName evidence="5">Choline phosphatase</fullName>
    </alternativeName>
</protein>
<dbReference type="PROSITE" id="PS50035">
    <property type="entry name" value="PLD"/>
    <property type="match status" value="2"/>
</dbReference>
<dbReference type="Pfam" id="PF00614">
    <property type="entry name" value="PLDc"/>
    <property type="match status" value="1"/>
</dbReference>
<dbReference type="SUPFAM" id="SSF56024">
    <property type="entry name" value="Phospholipase D/nuclease"/>
    <property type="match status" value="2"/>
</dbReference>
<feature type="domain" description="PLD phosphodiesterase" evidence="6">
    <location>
        <begin position="444"/>
        <end position="466"/>
    </location>
</feature>
<dbReference type="Pfam" id="PF13091">
    <property type="entry name" value="PLDc_2"/>
    <property type="match status" value="1"/>
</dbReference>
<dbReference type="SMART" id="SM00155">
    <property type="entry name" value="PLDc"/>
    <property type="match status" value="2"/>
</dbReference>
<evidence type="ECO:0000256" key="3">
    <source>
        <dbReference type="ARBA" id="ARBA00018392"/>
    </source>
</evidence>
<dbReference type="Gene3D" id="3.30.870.10">
    <property type="entry name" value="Endonuclease Chain A"/>
    <property type="match status" value="2"/>
</dbReference>
<evidence type="ECO:0000256" key="1">
    <source>
        <dbReference type="ARBA" id="ARBA00003145"/>
    </source>
</evidence>
<name>A0A238LKR5_9RHOB</name>
<dbReference type="GO" id="GO:0030572">
    <property type="term" value="F:phosphatidyltransferase activity"/>
    <property type="evidence" value="ECO:0007669"/>
    <property type="project" value="UniProtKB-ARBA"/>
</dbReference>
<dbReference type="InterPro" id="IPR025202">
    <property type="entry name" value="PLD-like_dom"/>
</dbReference>
<accession>A0A238LKR5</accession>
<dbReference type="InterPro" id="IPR001736">
    <property type="entry name" value="PLipase_D/transphosphatidylase"/>
</dbReference>
<comment type="subcellular location">
    <subcellularLocation>
        <location evidence="2">Secreted</location>
    </subcellularLocation>
</comment>
<comment type="function">
    <text evidence="1">Could be a virulence factor.</text>
</comment>
<keyword evidence="4" id="KW-0964">Secreted</keyword>
<dbReference type="Proteomes" id="UP000201613">
    <property type="component" value="Unassembled WGS sequence"/>
</dbReference>
<dbReference type="GO" id="GO:0032049">
    <property type="term" value="P:cardiolipin biosynthetic process"/>
    <property type="evidence" value="ECO:0007669"/>
    <property type="project" value="UniProtKB-ARBA"/>
</dbReference>
<organism evidence="7 8">
    <name type="scientific">Flavimaricola marinus</name>
    <dbReference type="NCBI Taxonomy" id="1819565"/>
    <lineage>
        <taxon>Bacteria</taxon>
        <taxon>Pseudomonadati</taxon>
        <taxon>Pseudomonadota</taxon>
        <taxon>Alphaproteobacteria</taxon>
        <taxon>Rhodobacterales</taxon>
        <taxon>Paracoccaceae</taxon>
        <taxon>Flavimaricola</taxon>
    </lineage>
</organism>
<dbReference type="PANTHER" id="PTHR21248:SF12">
    <property type="entry name" value="CARDIOLIPIN SYNTHASE C"/>
    <property type="match status" value="1"/>
</dbReference>